<feature type="compositionally biased region" description="Polar residues" evidence="1">
    <location>
        <begin position="51"/>
        <end position="76"/>
    </location>
</feature>
<dbReference type="InterPro" id="IPR018247">
    <property type="entry name" value="EF_Hand_1_Ca_BS"/>
</dbReference>
<name>A0AAW2NL16_9LAMI</name>
<organism evidence="3">
    <name type="scientific">Sesamum angustifolium</name>
    <dbReference type="NCBI Taxonomy" id="2727405"/>
    <lineage>
        <taxon>Eukaryota</taxon>
        <taxon>Viridiplantae</taxon>
        <taxon>Streptophyta</taxon>
        <taxon>Embryophyta</taxon>
        <taxon>Tracheophyta</taxon>
        <taxon>Spermatophyta</taxon>
        <taxon>Magnoliopsida</taxon>
        <taxon>eudicotyledons</taxon>
        <taxon>Gunneridae</taxon>
        <taxon>Pentapetalae</taxon>
        <taxon>asterids</taxon>
        <taxon>lamiids</taxon>
        <taxon>Lamiales</taxon>
        <taxon>Pedaliaceae</taxon>
        <taxon>Sesamum</taxon>
    </lineage>
</organism>
<dbReference type="AlphaFoldDB" id="A0AAW2NL16"/>
<dbReference type="EMBL" id="JACGWK010000007">
    <property type="protein sequence ID" value="KAL0344174.1"/>
    <property type="molecule type" value="Genomic_DNA"/>
</dbReference>
<dbReference type="SUPFAM" id="SSF53474">
    <property type="entry name" value="alpha/beta-Hydrolases"/>
    <property type="match status" value="1"/>
</dbReference>
<dbReference type="PROSITE" id="PS00018">
    <property type="entry name" value="EF_HAND_1"/>
    <property type="match status" value="1"/>
</dbReference>
<evidence type="ECO:0000259" key="2">
    <source>
        <dbReference type="Pfam" id="PF00561"/>
    </source>
</evidence>
<dbReference type="Gene3D" id="3.40.50.1820">
    <property type="entry name" value="alpha/beta hydrolase"/>
    <property type="match status" value="1"/>
</dbReference>
<dbReference type="PANTHER" id="PTHR22753">
    <property type="entry name" value="TRANSMEMBRANE PROTEIN 68"/>
    <property type="match status" value="1"/>
</dbReference>
<evidence type="ECO:0000313" key="3">
    <source>
        <dbReference type="EMBL" id="KAL0344174.1"/>
    </source>
</evidence>
<comment type="caution">
    <text evidence="3">The sequence shown here is derived from an EMBL/GenBank/DDBJ whole genome shotgun (WGS) entry which is preliminary data.</text>
</comment>
<dbReference type="InterPro" id="IPR000073">
    <property type="entry name" value="AB_hydrolase_1"/>
</dbReference>
<dbReference type="GO" id="GO:0016020">
    <property type="term" value="C:membrane"/>
    <property type="evidence" value="ECO:0007669"/>
    <property type="project" value="TreeGrafter"/>
</dbReference>
<dbReference type="InterPro" id="IPR029058">
    <property type="entry name" value="AB_hydrolase_fold"/>
</dbReference>
<feature type="domain" description="AB hydrolase-1" evidence="2">
    <location>
        <begin position="154"/>
        <end position="345"/>
    </location>
</feature>
<protein>
    <submittedName>
        <fullName evidence="3">Acyltransferase-like protein, chloroplastic</fullName>
    </submittedName>
</protein>
<dbReference type="GO" id="GO:0016746">
    <property type="term" value="F:acyltransferase activity"/>
    <property type="evidence" value="ECO:0007669"/>
    <property type="project" value="UniProtKB-KW"/>
</dbReference>
<feature type="region of interest" description="Disordered" evidence="1">
    <location>
        <begin position="39"/>
        <end position="95"/>
    </location>
</feature>
<accession>A0AAW2NL16</accession>
<dbReference type="PANTHER" id="PTHR22753:SF24">
    <property type="entry name" value="ESTERASE_LIPASE_THIOESTERASE FAMILY PROTEIN"/>
    <property type="match status" value="1"/>
</dbReference>
<feature type="region of interest" description="Disordered" evidence="1">
    <location>
        <begin position="1"/>
        <end position="26"/>
    </location>
</feature>
<reference evidence="3" key="2">
    <citation type="journal article" date="2024" name="Plant">
        <title>Genomic evolution and insights into agronomic trait innovations of Sesamum species.</title>
        <authorList>
            <person name="Miao H."/>
            <person name="Wang L."/>
            <person name="Qu L."/>
            <person name="Liu H."/>
            <person name="Sun Y."/>
            <person name="Le M."/>
            <person name="Wang Q."/>
            <person name="Wei S."/>
            <person name="Zheng Y."/>
            <person name="Lin W."/>
            <person name="Duan Y."/>
            <person name="Cao H."/>
            <person name="Xiong S."/>
            <person name="Wang X."/>
            <person name="Wei L."/>
            <person name="Li C."/>
            <person name="Ma Q."/>
            <person name="Ju M."/>
            <person name="Zhao R."/>
            <person name="Li G."/>
            <person name="Mu C."/>
            <person name="Tian Q."/>
            <person name="Mei H."/>
            <person name="Zhang T."/>
            <person name="Gao T."/>
            <person name="Zhang H."/>
        </authorList>
    </citation>
    <scope>NUCLEOTIDE SEQUENCE</scope>
    <source>
        <strain evidence="3">G01</strain>
    </source>
</reference>
<feature type="compositionally biased region" description="Acidic residues" evidence="1">
    <location>
        <begin position="82"/>
        <end position="94"/>
    </location>
</feature>
<keyword evidence="3" id="KW-0808">Transferase</keyword>
<keyword evidence="3" id="KW-0012">Acyltransferase</keyword>
<reference evidence="3" key="1">
    <citation type="submission" date="2020-06" db="EMBL/GenBank/DDBJ databases">
        <authorList>
            <person name="Li T."/>
            <person name="Hu X."/>
            <person name="Zhang T."/>
            <person name="Song X."/>
            <person name="Zhang H."/>
            <person name="Dai N."/>
            <person name="Sheng W."/>
            <person name="Hou X."/>
            <person name="Wei L."/>
        </authorList>
    </citation>
    <scope>NUCLEOTIDE SEQUENCE</scope>
    <source>
        <strain evidence="3">G01</strain>
        <tissue evidence="3">Leaf</tissue>
    </source>
</reference>
<proteinExistence type="predicted"/>
<sequence>MPMGIAGTAVFPTPIPPFTRPNHLSPSISISKLSVSASLIPTDKHPPPPLRSTNSSFTENGVLENKSSSAADTIPSSRGGEESNDDDDDDDDGELTLKDYFEQCGELLGRCRWDGGGPRWFSPLPLDSHSRLQDSPLLLSLPDLVKLVESAVRLEHSRTPNRPIYLVGESFGGCLALAVAARNPDIDLMLILANPATSFSKSALQPETLVPLSTMMPEQLRSSLLYVLSILSGAPFKTVASAAGKRLPLDQVITEISQDTVAMSSYLSVLSDVLTAETLGWKLNMLKSAAGFANSRLHAVKAQTLILASGQDQLLPSREEAERLRQVLPKCEIRVFNDSGHASSWYVDPHLSLTLTNRRRIGIKEDGFNLVSILTATSFYRRGGRHDYVLDYVPPTPSEFQRVYEPQRWIETATNPVMLSTLESGKIVRSLAGIPSEGPVLYVGYHMMLGFELVPLVSRFWMERNILLRGIAHPMMFTKLREGRLPALSAFDTFRIMGAVPVSAANFYRLFSSKSHVLLILEECGRLFIERVRNTNYSGQNNRSLLGWLPNLEPKSYLLALLEKTMLVKNEAVGEVANQDVHLPIIFSRTFLYLFGKPIETQGREQELKSREKAHELYIEVKSEVEKCLGYLKEKRENDPYRNIFARIGYQAMHGFDSEVPTFDI</sequence>
<dbReference type="Pfam" id="PF00561">
    <property type="entry name" value="Abhydrolase_1"/>
    <property type="match status" value="1"/>
</dbReference>
<evidence type="ECO:0000256" key="1">
    <source>
        <dbReference type="SAM" id="MobiDB-lite"/>
    </source>
</evidence>
<dbReference type="GO" id="GO:0016787">
    <property type="term" value="F:hydrolase activity"/>
    <property type="evidence" value="ECO:0007669"/>
    <property type="project" value="UniProtKB-ARBA"/>
</dbReference>
<gene>
    <name evidence="3" type="ORF">Sangu_1304800</name>
</gene>